<protein>
    <submittedName>
        <fullName evidence="1">Uncharacterized protein</fullName>
    </submittedName>
</protein>
<organism evidence="1 2">
    <name type="scientific">Nocardia bovistercoris</name>
    <dbReference type="NCBI Taxonomy" id="2785916"/>
    <lineage>
        <taxon>Bacteria</taxon>
        <taxon>Bacillati</taxon>
        <taxon>Actinomycetota</taxon>
        <taxon>Actinomycetes</taxon>
        <taxon>Mycobacteriales</taxon>
        <taxon>Nocardiaceae</taxon>
        <taxon>Nocardia</taxon>
    </lineage>
</organism>
<proteinExistence type="predicted"/>
<dbReference type="EMBL" id="JADMLG010000006">
    <property type="protein sequence ID" value="MBH0777880.1"/>
    <property type="molecule type" value="Genomic_DNA"/>
</dbReference>
<evidence type="ECO:0000313" key="1">
    <source>
        <dbReference type="EMBL" id="MBH0777880.1"/>
    </source>
</evidence>
<evidence type="ECO:0000313" key="2">
    <source>
        <dbReference type="Proteomes" id="UP000655751"/>
    </source>
</evidence>
<keyword evidence="2" id="KW-1185">Reference proteome</keyword>
<comment type="caution">
    <text evidence="1">The sequence shown here is derived from an EMBL/GenBank/DDBJ whole genome shotgun (WGS) entry which is preliminary data.</text>
</comment>
<reference evidence="1" key="1">
    <citation type="submission" date="2020-11" db="EMBL/GenBank/DDBJ databases">
        <title>Nocardia NEAU-351.nov., a novel actinomycete isolated from the cow dung.</title>
        <authorList>
            <person name="Zhang X."/>
        </authorList>
    </citation>
    <scope>NUCLEOTIDE SEQUENCE</scope>
    <source>
        <strain evidence="1">NEAU-351</strain>
    </source>
</reference>
<accession>A0A931IDL0</accession>
<dbReference type="Proteomes" id="UP000655751">
    <property type="component" value="Unassembled WGS sequence"/>
</dbReference>
<gene>
    <name evidence="1" type="ORF">IT779_16515</name>
</gene>
<dbReference type="AlphaFoldDB" id="A0A931IDL0"/>
<dbReference type="RefSeq" id="WP_196150200.1">
    <property type="nucleotide sequence ID" value="NZ_JADMLG010000006.1"/>
</dbReference>
<sequence length="169" mass="17775">MRYRLDVVAHEVADVVESAGGWIFDRAVAGWEVTVLVPGVGTDCRALRILGAQVVDLESVMAARGQGRRPDTVAISAAVCDKDARANRGLLKALHDGGVEVVVWGDSWISPPQHRVEPVAHHLSVAAQAFKVQALTAISAAPSPSAPIEVFRTGQSLFPPMGADLVPAG</sequence>
<name>A0A931IDL0_9NOCA</name>